<dbReference type="CDD" id="cd00077">
    <property type="entry name" value="HDc"/>
    <property type="match status" value="1"/>
</dbReference>
<gene>
    <name evidence="2" type="ORF">A2563_04350</name>
</gene>
<dbReference type="SMART" id="SM00471">
    <property type="entry name" value="HDc"/>
    <property type="match status" value="1"/>
</dbReference>
<dbReference type="STRING" id="1798705.A2563_04350"/>
<comment type="caution">
    <text evidence="2">The sequence shown here is derived from an EMBL/GenBank/DDBJ whole genome shotgun (WGS) entry which is preliminary data.</text>
</comment>
<accession>A0A1F6P9S7</accession>
<dbReference type="SUPFAM" id="SSF109604">
    <property type="entry name" value="HD-domain/PDEase-like"/>
    <property type="match status" value="1"/>
</dbReference>
<dbReference type="Proteomes" id="UP000176634">
    <property type="component" value="Unassembled WGS sequence"/>
</dbReference>
<dbReference type="EMBL" id="MFRA01000005">
    <property type="protein sequence ID" value="OGH92868.1"/>
    <property type="molecule type" value="Genomic_DNA"/>
</dbReference>
<dbReference type="AlphaFoldDB" id="A0A1F6P9S7"/>
<dbReference type="Pfam" id="PF01966">
    <property type="entry name" value="HD"/>
    <property type="match status" value="1"/>
</dbReference>
<name>A0A1F6P9S7_9BACT</name>
<evidence type="ECO:0000313" key="3">
    <source>
        <dbReference type="Proteomes" id="UP000176634"/>
    </source>
</evidence>
<dbReference type="InterPro" id="IPR006674">
    <property type="entry name" value="HD_domain"/>
</dbReference>
<sequence>MYTKEQKSIIKHTESKVRDFLKSNPAPSHDYGHADRVRLFAIRLAKAHGGNIFLSALSGLLHDIGRADEQKFPGITHHEISYELCRQWFRADPMYSSLSRQEKTIILYSIRNHWNNFADKYWEAVILRDADKLDLFGPILWTREKQNPSADWKKIQNDIRLIYDDFYWLRTPTAKRIAGGKNFIGWTNQFYKKLLSARIKPVEL</sequence>
<proteinExistence type="predicted"/>
<protein>
    <recommendedName>
        <fullName evidence="1">HD/PDEase domain-containing protein</fullName>
    </recommendedName>
</protein>
<evidence type="ECO:0000259" key="1">
    <source>
        <dbReference type="SMART" id="SM00471"/>
    </source>
</evidence>
<evidence type="ECO:0000313" key="2">
    <source>
        <dbReference type="EMBL" id="OGH92868.1"/>
    </source>
</evidence>
<feature type="domain" description="HD/PDEase" evidence="1">
    <location>
        <begin position="26"/>
        <end position="145"/>
    </location>
</feature>
<reference evidence="2 3" key="1">
    <citation type="journal article" date="2016" name="Nat. Commun.">
        <title>Thousands of microbial genomes shed light on interconnected biogeochemical processes in an aquifer system.</title>
        <authorList>
            <person name="Anantharaman K."/>
            <person name="Brown C.T."/>
            <person name="Hug L.A."/>
            <person name="Sharon I."/>
            <person name="Castelle C.J."/>
            <person name="Probst A.J."/>
            <person name="Thomas B.C."/>
            <person name="Singh A."/>
            <person name="Wilkins M.J."/>
            <person name="Karaoz U."/>
            <person name="Brodie E.L."/>
            <person name="Williams K.H."/>
            <person name="Hubbard S.S."/>
            <person name="Banfield J.F."/>
        </authorList>
    </citation>
    <scope>NUCLEOTIDE SEQUENCE [LARGE SCALE GENOMIC DNA]</scope>
</reference>
<organism evidence="2 3">
    <name type="scientific">Candidatus Magasanikbacteria bacterium RIFOXYD1_FULL_40_23</name>
    <dbReference type="NCBI Taxonomy" id="1798705"/>
    <lineage>
        <taxon>Bacteria</taxon>
        <taxon>Candidatus Magasanikiibacteriota</taxon>
    </lineage>
</organism>
<dbReference type="InterPro" id="IPR003607">
    <property type="entry name" value="HD/PDEase_dom"/>
</dbReference>
<dbReference type="Gene3D" id="1.10.3210.10">
    <property type="entry name" value="Hypothetical protein af1432"/>
    <property type="match status" value="1"/>
</dbReference>